<dbReference type="CDD" id="cd16385">
    <property type="entry name" value="IcmL"/>
    <property type="match status" value="1"/>
</dbReference>
<keyword evidence="4" id="KW-1185">Reference proteome</keyword>
<protein>
    <submittedName>
        <fullName evidence="2">DotI/IcmL family type IV secretion protein</fullName>
    </submittedName>
</protein>
<dbReference type="Pfam" id="PF11393">
    <property type="entry name" value="T4BSS_DotI_IcmL"/>
    <property type="match status" value="1"/>
</dbReference>
<dbReference type="Proteomes" id="UP001277561">
    <property type="component" value="Unassembled WGS sequence"/>
</dbReference>
<organism evidence="2">
    <name type="scientific">Agrobacterium rosae</name>
    <dbReference type="NCBI Taxonomy" id="1972867"/>
    <lineage>
        <taxon>Bacteria</taxon>
        <taxon>Pseudomonadati</taxon>
        <taxon>Pseudomonadota</taxon>
        <taxon>Alphaproteobacteria</taxon>
        <taxon>Hyphomicrobiales</taxon>
        <taxon>Rhizobiaceae</taxon>
        <taxon>Rhizobium/Agrobacterium group</taxon>
        <taxon>Agrobacterium</taxon>
    </lineage>
</organism>
<evidence type="ECO:0000313" key="4">
    <source>
        <dbReference type="Proteomes" id="UP001277561"/>
    </source>
</evidence>
<dbReference type="InterPro" id="IPR021055">
    <property type="entry name" value="T4BSS_IcmL/DotI"/>
</dbReference>
<reference evidence="2 4" key="1">
    <citation type="journal article" date="2023" name="Phytobiomes J">
        <title>Deciphering the key players within the bacterial microbiota associated with aerial crown gall tumors on rhododendron: Insights into the gallobiome.</title>
        <authorList>
            <person name="Kuzmanovic N."/>
            <person name="Nesme J."/>
            <person name="Wolf J."/>
            <person name="Neumann-Schaal M."/>
            <person name="Petersen J."/>
            <person name="Fernandez-Gnecco G."/>
            <person name="Sproeer C."/>
            <person name="Bunk B."/>
            <person name="Overmann J."/>
            <person name="Sorensen S.J."/>
            <person name="Idczak E."/>
            <person name="Smalla K."/>
        </authorList>
    </citation>
    <scope>NUCLEOTIDE SEQUENCE</scope>
    <source>
        <strain evidence="2">Rho-11.1</strain>
        <strain evidence="3">Rho-14.1</strain>
        <strain evidence="4">rho-14.1</strain>
    </source>
</reference>
<dbReference type="RefSeq" id="WP_234625043.1">
    <property type="nucleotide sequence ID" value="NZ_CP192770.1"/>
</dbReference>
<evidence type="ECO:0000313" key="2">
    <source>
        <dbReference type="EMBL" id="MDX8305168.1"/>
    </source>
</evidence>
<accession>A0AAW9FL60</accession>
<dbReference type="AlphaFoldDB" id="A0AAW9FL60"/>
<dbReference type="EMBL" id="JAVRAF010000014">
    <property type="protein sequence ID" value="MDX8305168.1"/>
    <property type="molecule type" value="Genomic_DNA"/>
</dbReference>
<dbReference type="EMBL" id="JAVRAD010000017">
    <property type="protein sequence ID" value="MDX8332377.1"/>
    <property type="molecule type" value="Genomic_DNA"/>
</dbReference>
<name>A0AAW9FL60_9HYPH</name>
<proteinExistence type="predicted"/>
<sequence>MKTKDQIIFENSAAAAVSKSLRLVLVALAITLFMSLVLNVFSLYALRNWFPIKQFVWTQDARAVCEAITLDQPNVSDARVRNMAADAAIELNSYDYLNWRRQIQNAMNAYLTTNAQRAYSTALSGSNTIKRVEQGYYTVSALLGNKPPRIAETGMLDGRFYWKVEVPLVIYYRTPEVSKPESRVLVMTVVRVDPSFINPNGIAIDGITSTQEVSR</sequence>
<keyword evidence="1" id="KW-1133">Transmembrane helix</keyword>
<keyword evidence="1" id="KW-0472">Membrane</keyword>
<evidence type="ECO:0000313" key="3">
    <source>
        <dbReference type="EMBL" id="MDX8332377.1"/>
    </source>
</evidence>
<feature type="transmembrane region" description="Helical" evidence="1">
    <location>
        <begin position="21"/>
        <end position="46"/>
    </location>
</feature>
<evidence type="ECO:0000256" key="1">
    <source>
        <dbReference type="SAM" id="Phobius"/>
    </source>
</evidence>
<comment type="caution">
    <text evidence="2">The sequence shown here is derived from an EMBL/GenBank/DDBJ whole genome shotgun (WGS) entry which is preliminary data.</text>
</comment>
<gene>
    <name evidence="2" type="ORF">RMR22_23240</name>
    <name evidence="3" type="ORF">RMS29_24525</name>
</gene>
<keyword evidence="1" id="KW-0812">Transmembrane</keyword>